<dbReference type="PANTHER" id="PTHR22754">
    <property type="entry name" value="DISCO-INTERACTING PROTEIN 2 DIP2 -RELATED"/>
    <property type="match status" value="1"/>
</dbReference>
<dbReference type="InterPro" id="IPR000873">
    <property type="entry name" value="AMP-dep_synth/lig_dom"/>
</dbReference>
<sequence>MPDIHTGWLTQPHPDRGVHLADETGGWTYASYPELATAARRMAAQLVAAGVRPGDAVCVLMPTGYPVLTVIYGVWAAGAAICPVVPPSFQREDEYVAHVAAILEQAQPSLVVTSAGLEPVAVRAMAAAGRSDKPLLPCADATDELTPQPRGELALLQFTSGSTGRPRGVRVTWDNLAANFRIIARMNAWRDGDAMASWLPLYHDMGLIGLFLFPICHQGSLWLMRPDQFIRDPLRWLACFAPGKATASASPSFAFAYATRRVKPERLAGLDLTEWKSVCIGAETTDVAALAGFARFAAGTGFRPQTFQPSYGLAECTLAVTSPPPGELSEVVRPDWAKLRFGEPVQLDAKGRLSEADTPPGSGWMIGHGLPDPADGLTVRLVDHDGRELPDGCLGEIAVRGSSVAAGYHAGREGVSSRFVDGELRTGDAGFLHEGQLYVLGRMGESVKLRGRNVYVEDLDVKVAAAAGVERGSVVVVGALREGRPGLVVFVEASPGPWTEDVAAQLRGEFGPDPFLTVVAGRRGVIHRTSSGKPRRRHMWELLQSGAMPRATVSHH</sequence>
<evidence type="ECO:0000313" key="4">
    <source>
        <dbReference type="Proteomes" id="UP000601223"/>
    </source>
</evidence>
<evidence type="ECO:0000256" key="1">
    <source>
        <dbReference type="ARBA" id="ARBA00006432"/>
    </source>
</evidence>
<keyword evidence="4" id="KW-1185">Reference proteome</keyword>
<dbReference type="EMBL" id="BONF01000009">
    <property type="protein sequence ID" value="GIF80192.1"/>
    <property type="molecule type" value="Genomic_DNA"/>
</dbReference>
<proteinExistence type="inferred from homology"/>
<comment type="caution">
    <text evidence="3">The sequence shown here is derived from an EMBL/GenBank/DDBJ whole genome shotgun (WGS) entry which is preliminary data.</text>
</comment>
<name>A0A8J3J8L4_9ACTN</name>
<comment type="similarity">
    <text evidence="1">Belongs to the ATP-dependent AMP-binding enzyme family.</text>
</comment>
<dbReference type="Gene3D" id="3.40.50.12780">
    <property type="entry name" value="N-terminal domain of ligase-like"/>
    <property type="match status" value="1"/>
</dbReference>
<evidence type="ECO:0000313" key="3">
    <source>
        <dbReference type="EMBL" id="GIF80192.1"/>
    </source>
</evidence>
<dbReference type="InterPro" id="IPR045851">
    <property type="entry name" value="AMP-bd_C_sf"/>
</dbReference>
<gene>
    <name evidence="3" type="ORF">Cba03nite_15410</name>
</gene>
<reference evidence="3 4" key="1">
    <citation type="submission" date="2021-01" db="EMBL/GenBank/DDBJ databases">
        <title>Whole genome shotgun sequence of Catellatospora bangladeshensis NBRC 107357.</title>
        <authorList>
            <person name="Komaki H."/>
            <person name="Tamura T."/>
        </authorList>
    </citation>
    <scope>NUCLEOTIDE SEQUENCE [LARGE SCALE GENOMIC DNA]</scope>
    <source>
        <strain evidence="3 4">NBRC 107357</strain>
    </source>
</reference>
<dbReference type="PANTHER" id="PTHR22754:SF32">
    <property type="entry name" value="DISCO-INTERACTING PROTEIN 2"/>
    <property type="match status" value="1"/>
</dbReference>
<feature type="domain" description="AMP-dependent synthetase/ligase" evidence="2">
    <location>
        <begin position="14"/>
        <end position="409"/>
    </location>
</feature>
<dbReference type="RefSeq" id="WP_203743536.1">
    <property type="nucleotide sequence ID" value="NZ_BONF01000009.1"/>
</dbReference>
<dbReference type="PROSITE" id="PS00455">
    <property type="entry name" value="AMP_BINDING"/>
    <property type="match status" value="1"/>
</dbReference>
<dbReference type="SUPFAM" id="SSF56801">
    <property type="entry name" value="Acetyl-CoA synthetase-like"/>
    <property type="match status" value="1"/>
</dbReference>
<dbReference type="InterPro" id="IPR042099">
    <property type="entry name" value="ANL_N_sf"/>
</dbReference>
<dbReference type="InterPro" id="IPR020845">
    <property type="entry name" value="AMP-binding_CS"/>
</dbReference>
<dbReference type="Pfam" id="PF00501">
    <property type="entry name" value="AMP-binding"/>
    <property type="match status" value="1"/>
</dbReference>
<evidence type="ECO:0000259" key="2">
    <source>
        <dbReference type="Pfam" id="PF00501"/>
    </source>
</evidence>
<organism evidence="3 4">
    <name type="scientific">Catellatospora bangladeshensis</name>
    <dbReference type="NCBI Taxonomy" id="310355"/>
    <lineage>
        <taxon>Bacteria</taxon>
        <taxon>Bacillati</taxon>
        <taxon>Actinomycetota</taxon>
        <taxon>Actinomycetes</taxon>
        <taxon>Micromonosporales</taxon>
        <taxon>Micromonosporaceae</taxon>
        <taxon>Catellatospora</taxon>
    </lineage>
</organism>
<dbReference type="Proteomes" id="UP000601223">
    <property type="component" value="Unassembled WGS sequence"/>
</dbReference>
<dbReference type="GO" id="GO:0006633">
    <property type="term" value="P:fatty acid biosynthetic process"/>
    <property type="evidence" value="ECO:0007669"/>
    <property type="project" value="TreeGrafter"/>
</dbReference>
<dbReference type="GO" id="GO:0005886">
    <property type="term" value="C:plasma membrane"/>
    <property type="evidence" value="ECO:0007669"/>
    <property type="project" value="TreeGrafter"/>
</dbReference>
<dbReference type="AlphaFoldDB" id="A0A8J3J8L4"/>
<dbReference type="Gene3D" id="3.30.300.30">
    <property type="match status" value="1"/>
</dbReference>
<accession>A0A8J3J8L4</accession>
<dbReference type="GO" id="GO:0070566">
    <property type="term" value="F:adenylyltransferase activity"/>
    <property type="evidence" value="ECO:0007669"/>
    <property type="project" value="TreeGrafter"/>
</dbReference>
<protein>
    <recommendedName>
        <fullName evidence="2">AMP-dependent synthetase/ligase domain-containing protein</fullName>
    </recommendedName>
</protein>